<dbReference type="RefSeq" id="WP_143072972.1">
    <property type="nucleotide sequence ID" value="NZ_FOQO01000010.1"/>
</dbReference>
<feature type="domain" description="Translocation and assembly module TamB C-terminal" evidence="5">
    <location>
        <begin position="994"/>
        <end position="1415"/>
    </location>
</feature>
<evidence type="ECO:0000256" key="2">
    <source>
        <dbReference type="ARBA" id="ARBA00022692"/>
    </source>
</evidence>
<evidence type="ECO:0000256" key="3">
    <source>
        <dbReference type="ARBA" id="ARBA00022989"/>
    </source>
</evidence>
<dbReference type="PANTHER" id="PTHR36985">
    <property type="entry name" value="TRANSLOCATION AND ASSEMBLY MODULE SUBUNIT TAMB"/>
    <property type="match status" value="1"/>
</dbReference>
<reference evidence="6 7" key="1">
    <citation type="submission" date="2016-10" db="EMBL/GenBank/DDBJ databases">
        <authorList>
            <person name="de Groot N.N."/>
        </authorList>
    </citation>
    <scope>NUCLEOTIDE SEQUENCE [LARGE SCALE GENOMIC DNA]</scope>
    <source>
        <strain evidence="6 7">RK1</strain>
    </source>
</reference>
<sequence>MLSASLIFALQYKPVQTYFAQKAAAYLANELHTTISLESLYFSPFSSLILNDLYIADLDGDTLLYANELTASVNLWKLRERQVIIKKLAITDSRFFIKRDRDRTNLSFIIDYFRATPTEKKQGNRMRLDLRAVTLANTSIGYKRVGRPSVSNGIDFNDIQLTELDGDFTDIDVTNHLFKSTVKNLQFREQSGFRVREMNTLALIDTNSIELRELYVETNRSRLGDYVRFGYDDFSSFRNFIDAVDIELNLNGARIHSEDIEFFAPKVATTRFDVRLSGSFFGKISAINARHVMLRTGNNTYLAGNFTIQGLPDIEQTLFDMHLNRFSTNRHDIETLVPQLGNSPTLKLPTLVDHMGNLTYQGALRGHYYDFVANGLLQTQLGTVTTDINLNIRNGITYSGQLLTTAFDLGTLLQQRQLGSSGFDITIEGSGFALRDINSTVTGRVDYLDFRAYRYRNINLGGTFAEMQFAGDIAINDPNLQLHFDGDVNLNPKFPEYTFTAKVGYANLYPIHLYKKSPITVENASIVSNFKGSTINDIQGDIAIHNVQFLTNTDRYVVDSLTLSANGNQEHRTLAIKSDLANATLHGEIDLTSLGSYFKSVAMQYAPSMDLKIGSLGKQAFDFDLELKNIEAVTALWFPKLMLPEGAFVNGHFSTADNAANINLLVPKLSHGTLTIDRLIVDESTHSGALRLFLTADRISISDSLYVNNVNLSHTLANDTLHTNLKLADVTAGNQLDFNGLVSFEKDQPIKMRVLPSTLVLNHEFWKLDEKTLLYLEGGRLDIRGLEISNNDQIAKLEGFISGNREDKVLFTFQNFNLATFNSATLPSGVQLSGVLNGHMEVTSVLKNPYLSADIAAADVYVNRTEIGDMILQADFDRVRELVNVKMETTRGGTTTAMATGTYDATGATDQLAIKANLDQTELVLFQPFLSRLVSDISGTISADVNIAGSVSEPRINGTCYLHNAGFTVNYLRTPYRINDQVSLSNSTILLKNLTITDPKNNIAIANGSVDMRNPLIPNIAVNIDATNFLVLNTTFRDNPLYYGTAYGTGKFAFNGPTNGINISIQARTEENTHFYIPLNATGTVSDNDFIHFVSHDTLDTQHPQARLFNGLSMNMDLQITPAAETSLYTDLGELTGRGEGLLSMRVSSLGDFEMFGDYTFNNGKFTFTAQDFINKIFDINQGGNIRWTGQPTDATVNLAAVYGQRTSLGPLYNAAGRETVEQRVLAHAVMNLSGNLMRPDITFALNFPNDPYVKDELQSYLSDANNVNQQALSLIVRRSFVPGSEADFSRELNNTLLSAGTELAFNQLNNLISQSLNLKFVDLNIRSLNDASASVRLFNDRLIFTGGVTDRRNLNDLNVFSDRIVTDAELLYLIRKDGRLVLRGSNRLNSRNFLPLTINENYVSALGLVYRQEFYTFDEFLRRLFTVNRKTEEEEENTEIRNP</sequence>
<dbReference type="STRING" id="1477437.SAMN05444682_11016"/>
<evidence type="ECO:0000256" key="4">
    <source>
        <dbReference type="ARBA" id="ARBA00023136"/>
    </source>
</evidence>
<evidence type="ECO:0000313" key="6">
    <source>
        <dbReference type="EMBL" id="SFJ46245.1"/>
    </source>
</evidence>
<dbReference type="Pfam" id="PF04357">
    <property type="entry name" value="TamB"/>
    <property type="match status" value="1"/>
</dbReference>
<keyword evidence="4" id="KW-0472">Membrane</keyword>
<proteinExistence type="predicted"/>
<protein>
    <recommendedName>
        <fullName evidence="5">Translocation and assembly module TamB C-terminal domain-containing protein</fullName>
    </recommendedName>
</protein>
<evidence type="ECO:0000259" key="5">
    <source>
        <dbReference type="Pfam" id="PF04357"/>
    </source>
</evidence>
<dbReference type="GO" id="GO:0009306">
    <property type="term" value="P:protein secretion"/>
    <property type="evidence" value="ECO:0007669"/>
    <property type="project" value="InterPro"/>
</dbReference>
<keyword evidence="3" id="KW-1133">Transmembrane helix</keyword>
<dbReference type="EMBL" id="FOQO01000010">
    <property type="protein sequence ID" value="SFJ46245.1"/>
    <property type="molecule type" value="Genomic_DNA"/>
</dbReference>
<accession>A0A1I3RIZ0</accession>
<keyword evidence="2" id="KW-0812">Transmembrane</keyword>
<keyword evidence="7" id="KW-1185">Reference proteome</keyword>
<dbReference type="GO" id="GO:0005886">
    <property type="term" value="C:plasma membrane"/>
    <property type="evidence" value="ECO:0007669"/>
    <property type="project" value="InterPro"/>
</dbReference>
<organism evidence="6 7">
    <name type="scientific">Parapedobacter indicus</name>
    <dbReference type="NCBI Taxonomy" id="1477437"/>
    <lineage>
        <taxon>Bacteria</taxon>
        <taxon>Pseudomonadati</taxon>
        <taxon>Bacteroidota</taxon>
        <taxon>Sphingobacteriia</taxon>
        <taxon>Sphingobacteriales</taxon>
        <taxon>Sphingobacteriaceae</taxon>
        <taxon>Parapedobacter</taxon>
    </lineage>
</organism>
<gene>
    <name evidence="6" type="ORF">SAMN05444682_11016</name>
</gene>
<comment type="subcellular location">
    <subcellularLocation>
        <location evidence="1">Membrane</location>
        <topology evidence="1">Single-pass membrane protein</topology>
    </subcellularLocation>
</comment>
<dbReference type="Proteomes" id="UP000198670">
    <property type="component" value="Unassembled WGS sequence"/>
</dbReference>
<evidence type="ECO:0000313" key="7">
    <source>
        <dbReference type="Proteomes" id="UP000198670"/>
    </source>
</evidence>
<evidence type="ECO:0000256" key="1">
    <source>
        <dbReference type="ARBA" id="ARBA00004167"/>
    </source>
</evidence>
<dbReference type="PANTHER" id="PTHR36985:SF1">
    <property type="entry name" value="TRANSLOCATION AND ASSEMBLY MODULE SUBUNIT TAMB"/>
    <property type="match status" value="1"/>
</dbReference>
<dbReference type="OrthoDB" id="9811276at2"/>
<dbReference type="InterPro" id="IPR007452">
    <property type="entry name" value="TamB_C"/>
</dbReference>
<name>A0A1I3RIZ0_9SPHI</name>